<evidence type="ECO:0000256" key="1">
    <source>
        <dbReference type="SAM" id="MobiDB-lite"/>
    </source>
</evidence>
<keyword evidence="3" id="KW-1185">Reference proteome</keyword>
<comment type="caution">
    <text evidence="2">The sequence shown here is derived from an EMBL/GenBank/DDBJ whole genome shotgun (WGS) entry which is preliminary data.</text>
</comment>
<protein>
    <recommendedName>
        <fullName evidence="4">DNA-entry nuclease</fullName>
    </recommendedName>
</protein>
<gene>
    <name evidence="2" type="ORF">BPA01_48570</name>
</gene>
<feature type="region of interest" description="Disordered" evidence="1">
    <location>
        <begin position="1"/>
        <end position="23"/>
    </location>
</feature>
<evidence type="ECO:0000313" key="2">
    <source>
        <dbReference type="EMBL" id="GEB35277.1"/>
    </source>
</evidence>
<dbReference type="Proteomes" id="UP000316882">
    <property type="component" value="Unassembled WGS sequence"/>
</dbReference>
<evidence type="ECO:0008006" key="4">
    <source>
        <dbReference type="Google" id="ProtNLM"/>
    </source>
</evidence>
<evidence type="ECO:0000313" key="3">
    <source>
        <dbReference type="Proteomes" id="UP000316882"/>
    </source>
</evidence>
<organism evidence="2 3">
    <name type="scientific">Brevibacillus parabrevis</name>
    <dbReference type="NCBI Taxonomy" id="54914"/>
    <lineage>
        <taxon>Bacteria</taxon>
        <taxon>Bacillati</taxon>
        <taxon>Bacillota</taxon>
        <taxon>Bacilli</taxon>
        <taxon>Bacillales</taxon>
        <taxon>Paenibacillaceae</taxon>
        <taxon>Brevibacillus</taxon>
    </lineage>
</organism>
<reference evidence="2 3" key="1">
    <citation type="submission" date="2019-06" db="EMBL/GenBank/DDBJ databases">
        <title>Whole genome shotgun sequence of Brevibacillus parabrevis NBRC 12334.</title>
        <authorList>
            <person name="Hosoyama A."/>
            <person name="Uohara A."/>
            <person name="Ohji S."/>
            <person name="Ichikawa N."/>
        </authorList>
    </citation>
    <scope>NUCLEOTIDE SEQUENCE [LARGE SCALE GENOMIC DNA]</scope>
    <source>
        <strain evidence="2 3">NBRC 12334</strain>
    </source>
</reference>
<dbReference type="AlphaFoldDB" id="A0A4Y3PPY4"/>
<name>A0A4Y3PPY4_BREPA</name>
<sequence>MKMLYAPHKRVKKNSKKGELRKQNSVQYDDRGRMLYHPDFHPNQGKPFDDDETAYLCKFYEADSLKSLSLALGRLEKSLEYRVAYLKKAGLFDYYRGKWDRQIKA</sequence>
<accession>A0A4Y3PPY4</accession>
<dbReference type="EMBL" id="BJMH01000037">
    <property type="protein sequence ID" value="GEB35277.1"/>
    <property type="molecule type" value="Genomic_DNA"/>
</dbReference>
<dbReference type="RefSeq" id="WP_233454188.1">
    <property type="nucleotide sequence ID" value="NZ_BJMH01000037.1"/>
</dbReference>
<proteinExistence type="predicted"/>